<dbReference type="InterPro" id="IPR001148">
    <property type="entry name" value="CA_dom"/>
</dbReference>
<evidence type="ECO:0000313" key="11">
    <source>
        <dbReference type="EMBL" id="CAZ79934.1"/>
    </source>
</evidence>
<proteinExistence type="inferred from homology"/>
<dbReference type="PROSITE" id="PS51144">
    <property type="entry name" value="ALPHA_CA_2"/>
    <property type="match status" value="1"/>
</dbReference>
<name>D5G5Z1_TUBMM</name>
<accession>D5G5Z1</accession>
<dbReference type="eggNOG" id="KOG0382">
    <property type="taxonomic scope" value="Eukaryota"/>
</dbReference>
<keyword evidence="5 9" id="KW-0479">Metal-binding</keyword>
<dbReference type="GeneID" id="9187612"/>
<dbReference type="OMA" id="VPREAQY"/>
<keyword evidence="7 9" id="KW-0456">Lyase</keyword>
<gene>
    <name evidence="11" type="ORF">GSTUM_00001688001</name>
</gene>
<dbReference type="InParanoid" id="D5G5Z1"/>
<evidence type="ECO:0000256" key="3">
    <source>
        <dbReference type="ARBA" id="ARBA00010718"/>
    </source>
</evidence>
<comment type="similarity">
    <text evidence="3 9">Belongs to the alpha-carbonic anhydrase family.</text>
</comment>
<keyword evidence="6 9" id="KW-0862">Zinc</keyword>
<dbReference type="AlphaFoldDB" id="D5G5Z1"/>
<sequence length="359" mass="37551">MYTQQLVFVAAALSAPILSSANCMYGTSLFPRAEGATVEVSNFGYVGLQGPLNWAALSAENSACATSKVQSPINIDSTIQLAQEAPKMVIKDVEAAEFENLGTTVEVICNGTTTFGGKDFSLQQFHFHTPSEHRVAEEYFPLEIHMVHEAADGSGALVVIALTFQLSEDGATTELLSAVTENLAKIATPGTVTETGPLKFAEVINHVQTTPLFQYTGSLTTPPCAEGLTFLVTEKPLPLNVKTYNEIKSVVKFNSRYTQNSPGQENLIAVGASALAGAGGAVAGEDARNGTAAAGNATVVVKPKPSGGAAASTSAKGTATSKTAAAATGNAEVKVEGEHHCILGSCREVTKAKRFRRRR</sequence>
<dbReference type="GO" id="GO:0004089">
    <property type="term" value="F:carbonate dehydratase activity"/>
    <property type="evidence" value="ECO:0007669"/>
    <property type="project" value="UniProtKB-UniRule"/>
</dbReference>
<reference evidence="11 12" key="1">
    <citation type="journal article" date="2010" name="Nature">
        <title>Perigord black truffle genome uncovers evolutionary origins and mechanisms of symbiosis.</title>
        <authorList>
            <person name="Martin F."/>
            <person name="Kohler A."/>
            <person name="Murat C."/>
            <person name="Balestrini R."/>
            <person name="Coutinho P.M."/>
            <person name="Jaillon O."/>
            <person name="Montanini B."/>
            <person name="Morin E."/>
            <person name="Noel B."/>
            <person name="Percudani R."/>
            <person name="Porcel B."/>
            <person name="Rubini A."/>
            <person name="Amicucci A."/>
            <person name="Amselem J."/>
            <person name="Anthouard V."/>
            <person name="Arcioni S."/>
            <person name="Artiguenave F."/>
            <person name="Aury J.M."/>
            <person name="Ballario P."/>
            <person name="Bolchi A."/>
            <person name="Brenna A."/>
            <person name="Brun A."/>
            <person name="Buee M."/>
            <person name="Cantarel B."/>
            <person name="Chevalier G."/>
            <person name="Couloux A."/>
            <person name="Da Silva C."/>
            <person name="Denoeud F."/>
            <person name="Duplessis S."/>
            <person name="Ghignone S."/>
            <person name="Hilselberger B."/>
            <person name="Iotti M."/>
            <person name="Marcais B."/>
            <person name="Mello A."/>
            <person name="Miranda M."/>
            <person name="Pacioni G."/>
            <person name="Quesneville H."/>
            <person name="Riccioni C."/>
            <person name="Ruotolo R."/>
            <person name="Splivallo R."/>
            <person name="Stocchi V."/>
            <person name="Tisserant E."/>
            <person name="Viscomi A.R."/>
            <person name="Zambonelli A."/>
            <person name="Zampieri E."/>
            <person name="Henrissat B."/>
            <person name="Lebrun M.H."/>
            <person name="Paolocci F."/>
            <person name="Bonfante P."/>
            <person name="Ottonello S."/>
            <person name="Wincker P."/>
        </authorList>
    </citation>
    <scope>NUCLEOTIDE SEQUENCE [LARGE SCALE GENOMIC DNA]</scope>
    <source>
        <strain evidence="11 12">Mel28</strain>
    </source>
</reference>
<feature type="domain" description="Alpha-carbonic anhydrase" evidence="10">
    <location>
        <begin position="41"/>
        <end position="278"/>
    </location>
</feature>
<feature type="chain" id="PRO_5025094374" description="Carbonic anhydrase" evidence="9">
    <location>
        <begin position="22"/>
        <end position="359"/>
    </location>
</feature>
<evidence type="ECO:0000256" key="5">
    <source>
        <dbReference type="ARBA" id="ARBA00022723"/>
    </source>
</evidence>
<dbReference type="InterPro" id="IPR023561">
    <property type="entry name" value="Carbonic_anhydrase_a-class"/>
</dbReference>
<dbReference type="GO" id="GO:0008270">
    <property type="term" value="F:zinc ion binding"/>
    <property type="evidence" value="ECO:0007669"/>
    <property type="project" value="UniProtKB-UniRule"/>
</dbReference>
<dbReference type="InterPro" id="IPR018338">
    <property type="entry name" value="Carbonic_anhydrase_a-class_CS"/>
</dbReference>
<dbReference type="PROSITE" id="PS00162">
    <property type="entry name" value="ALPHA_CA_1"/>
    <property type="match status" value="1"/>
</dbReference>
<dbReference type="RefSeq" id="XP_002835777.1">
    <property type="nucleotide sequence ID" value="XM_002835731.1"/>
</dbReference>
<evidence type="ECO:0000256" key="7">
    <source>
        <dbReference type="ARBA" id="ARBA00023239"/>
    </source>
</evidence>
<dbReference type="SMART" id="SM01057">
    <property type="entry name" value="Carb_anhydrase"/>
    <property type="match status" value="1"/>
</dbReference>
<dbReference type="PANTHER" id="PTHR18952">
    <property type="entry name" value="CARBONIC ANHYDRASE"/>
    <property type="match status" value="1"/>
</dbReference>
<comment type="catalytic activity">
    <reaction evidence="8 9">
        <text>hydrogencarbonate + H(+) = CO2 + H2O</text>
        <dbReference type="Rhea" id="RHEA:10748"/>
        <dbReference type="ChEBI" id="CHEBI:15377"/>
        <dbReference type="ChEBI" id="CHEBI:15378"/>
        <dbReference type="ChEBI" id="CHEBI:16526"/>
        <dbReference type="ChEBI" id="CHEBI:17544"/>
        <dbReference type="EC" id="4.2.1.1"/>
    </reaction>
</comment>
<dbReference type="Gene3D" id="3.10.200.10">
    <property type="entry name" value="Alpha carbonic anhydrase"/>
    <property type="match status" value="1"/>
</dbReference>
<dbReference type="InterPro" id="IPR041891">
    <property type="entry name" value="Alpha_CA_prokaryot-like"/>
</dbReference>
<evidence type="ECO:0000256" key="8">
    <source>
        <dbReference type="ARBA" id="ARBA00048348"/>
    </source>
</evidence>
<dbReference type="HOGENOM" id="CLU_039326_0_1_1"/>
<dbReference type="Pfam" id="PF00194">
    <property type="entry name" value="Carb_anhydrase"/>
    <property type="match status" value="1"/>
</dbReference>
<dbReference type="STRING" id="656061.D5G5Z1"/>
<dbReference type="SUPFAM" id="SSF51069">
    <property type="entry name" value="Carbonic anhydrase"/>
    <property type="match status" value="1"/>
</dbReference>
<keyword evidence="9" id="KW-0732">Signal</keyword>
<evidence type="ECO:0000256" key="1">
    <source>
        <dbReference type="ARBA" id="ARBA00001947"/>
    </source>
</evidence>
<comment type="cofactor">
    <cofactor evidence="1 9">
        <name>Zn(2+)</name>
        <dbReference type="ChEBI" id="CHEBI:29105"/>
    </cofactor>
</comment>
<comment type="function">
    <text evidence="2 9">Reversible hydration of carbon dioxide.</text>
</comment>
<dbReference type="EMBL" id="FN430005">
    <property type="protein sequence ID" value="CAZ79934.1"/>
    <property type="molecule type" value="Genomic_DNA"/>
</dbReference>
<protein>
    <recommendedName>
        <fullName evidence="4 9">Carbonic anhydrase</fullName>
        <ecNumber evidence="4 9">4.2.1.1</ecNumber>
    </recommendedName>
</protein>
<evidence type="ECO:0000313" key="12">
    <source>
        <dbReference type="Proteomes" id="UP000006911"/>
    </source>
</evidence>
<dbReference type="InterPro" id="IPR036398">
    <property type="entry name" value="CA_dom_sf"/>
</dbReference>
<dbReference type="CDD" id="cd03124">
    <property type="entry name" value="alpha_CA_prokaryotic_like"/>
    <property type="match status" value="1"/>
</dbReference>
<evidence type="ECO:0000256" key="4">
    <source>
        <dbReference type="ARBA" id="ARBA00012925"/>
    </source>
</evidence>
<dbReference type="PANTHER" id="PTHR18952:SF265">
    <property type="entry name" value="CARBONIC ANHYDRASE"/>
    <property type="match status" value="1"/>
</dbReference>
<evidence type="ECO:0000256" key="9">
    <source>
        <dbReference type="RuleBase" id="RU367011"/>
    </source>
</evidence>
<dbReference type="EC" id="4.2.1.1" evidence="4 9"/>
<evidence type="ECO:0000256" key="6">
    <source>
        <dbReference type="ARBA" id="ARBA00022833"/>
    </source>
</evidence>
<dbReference type="Proteomes" id="UP000006911">
    <property type="component" value="Unassembled WGS sequence"/>
</dbReference>
<evidence type="ECO:0000259" key="10">
    <source>
        <dbReference type="PROSITE" id="PS51144"/>
    </source>
</evidence>
<feature type="signal peptide" evidence="9">
    <location>
        <begin position="1"/>
        <end position="21"/>
    </location>
</feature>
<keyword evidence="12" id="KW-1185">Reference proteome</keyword>
<dbReference type="KEGG" id="tml:GSTUM_00001688001"/>
<evidence type="ECO:0000256" key="2">
    <source>
        <dbReference type="ARBA" id="ARBA00002904"/>
    </source>
</evidence>
<organism evidence="11 12">
    <name type="scientific">Tuber melanosporum (strain Mel28)</name>
    <name type="common">Perigord black truffle</name>
    <dbReference type="NCBI Taxonomy" id="656061"/>
    <lineage>
        <taxon>Eukaryota</taxon>
        <taxon>Fungi</taxon>
        <taxon>Dikarya</taxon>
        <taxon>Ascomycota</taxon>
        <taxon>Pezizomycotina</taxon>
        <taxon>Pezizomycetes</taxon>
        <taxon>Pezizales</taxon>
        <taxon>Tuberaceae</taxon>
        <taxon>Tuber</taxon>
    </lineage>
</organism>